<evidence type="ECO:0000313" key="3">
    <source>
        <dbReference type="Proteomes" id="UP000076842"/>
    </source>
</evidence>
<dbReference type="InParanoid" id="A0A165G285"/>
<keyword evidence="3" id="KW-1185">Reference proteome</keyword>
<dbReference type="PROSITE" id="PS00109">
    <property type="entry name" value="PROTEIN_KINASE_TYR"/>
    <property type="match status" value="1"/>
</dbReference>
<accession>A0A165G285</accession>
<gene>
    <name evidence="2" type="ORF">CALCODRAFT_496037</name>
</gene>
<dbReference type="PROSITE" id="PS50011">
    <property type="entry name" value="PROTEIN_KINASE_DOM"/>
    <property type="match status" value="1"/>
</dbReference>
<feature type="non-terminal residue" evidence="2">
    <location>
        <position position="232"/>
    </location>
</feature>
<dbReference type="EMBL" id="KV423962">
    <property type="protein sequence ID" value="KZT57511.1"/>
    <property type="molecule type" value="Genomic_DNA"/>
</dbReference>
<name>A0A165G285_9BASI</name>
<dbReference type="InterPro" id="IPR000719">
    <property type="entry name" value="Prot_kinase_dom"/>
</dbReference>
<sequence>MEYTSTWDVDVVKVILVIRVVKQNKTHGQSIQFVGVAKGLAYLHSQDVFHGDIRGENILMTDRGIPMLSEFGLSVYVPLHHAMATMYGAGRLMVVDGTGAAGPKALHLFGSTDASSGCRPILLWYDDVCIRCTSLRSCRPDRARVHWPGLLTHCKVLSGQRPCDKLIHIDAAFEIVEGGRPDTLQEWLDDCGVAKGVVLIHDCWKQTREESPSVQEVVERIAVIRTAAMPFS</sequence>
<organism evidence="2 3">
    <name type="scientific">Calocera cornea HHB12733</name>
    <dbReference type="NCBI Taxonomy" id="1353952"/>
    <lineage>
        <taxon>Eukaryota</taxon>
        <taxon>Fungi</taxon>
        <taxon>Dikarya</taxon>
        <taxon>Basidiomycota</taxon>
        <taxon>Agaricomycotina</taxon>
        <taxon>Dacrymycetes</taxon>
        <taxon>Dacrymycetales</taxon>
        <taxon>Dacrymycetaceae</taxon>
        <taxon>Calocera</taxon>
    </lineage>
</organism>
<reference evidence="2 3" key="1">
    <citation type="journal article" date="2016" name="Mol. Biol. Evol.">
        <title>Comparative Genomics of Early-Diverging Mushroom-Forming Fungi Provides Insights into the Origins of Lignocellulose Decay Capabilities.</title>
        <authorList>
            <person name="Nagy L.G."/>
            <person name="Riley R."/>
            <person name="Tritt A."/>
            <person name="Adam C."/>
            <person name="Daum C."/>
            <person name="Floudas D."/>
            <person name="Sun H."/>
            <person name="Yadav J.S."/>
            <person name="Pangilinan J."/>
            <person name="Larsson K.H."/>
            <person name="Matsuura K."/>
            <person name="Barry K."/>
            <person name="Labutti K."/>
            <person name="Kuo R."/>
            <person name="Ohm R.A."/>
            <person name="Bhattacharya S.S."/>
            <person name="Shirouzu T."/>
            <person name="Yoshinaga Y."/>
            <person name="Martin F.M."/>
            <person name="Grigoriev I.V."/>
            <person name="Hibbett D.S."/>
        </authorList>
    </citation>
    <scope>NUCLEOTIDE SEQUENCE [LARGE SCALE GENOMIC DNA]</scope>
    <source>
        <strain evidence="2 3">HHB12733</strain>
    </source>
</reference>
<dbReference type="Pfam" id="PF00069">
    <property type="entry name" value="Pkinase"/>
    <property type="match status" value="1"/>
</dbReference>
<dbReference type="Proteomes" id="UP000076842">
    <property type="component" value="Unassembled WGS sequence"/>
</dbReference>
<dbReference type="GO" id="GO:0005524">
    <property type="term" value="F:ATP binding"/>
    <property type="evidence" value="ECO:0007669"/>
    <property type="project" value="InterPro"/>
</dbReference>
<protein>
    <recommendedName>
        <fullName evidence="1">Protein kinase domain-containing protein</fullName>
    </recommendedName>
</protein>
<proteinExistence type="predicted"/>
<evidence type="ECO:0000313" key="2">
    <source>
        <dbReference type="EMBL" id="KZT57511.1"/>
    </source>
</evidence>
<dbReference type="SUPFAM" id="SSF56112">
    <property type="entry name" value="Protein kinase-like (PK-like)"/>
    <property type="match status" value="1"/>
</dbReference>
<dbReference type="OrthoDB" id="4062651at2759"/>
<dbReference type="Gene3D" id="1.10.510.10">
    <property type="entry name" value="Transferase(Phosphotransferase) domain 1"/>
    <property type="match status" value="1"/>
</dbReference>
<dbReference type="InterPro" id="IPR050167">
    <property type="entry name" value="Ser_Thr_protein_kinase"/>
</dbReference>
<dbReference type="STRING" id="1353952.A0A165G285"/>
<evidence type="ECO:0000259" key="1">
    <source>
        <dbReference type="PROSITE" id="PS50011"/>
    </source>
</evidence>
<feature type="domain" description="Protein kinase" evidence="1">
    <location>
        <begin position="1"/>
        <end position="232"/>
    </location>
</feature>
<dbReference type="InterPro" id="IPR008266">
    <property type="entry name" value="Tyr_kinase_AS"/>
</dbReference>
<dbReference type="GO" id="GO:0004672">
    <property type="term" value="F:protein kinase activity"/>
    <property type="evidence" value="ECO:0007669"/>
    <property type="project" value="InterPro"/>
</dbReference>
<dbReference type="AlphaFoldDB" id="A0A165G285"/>
<dbReference type="PANTHER" id="PTHR23257">
    <property type="entry name" value="SERINE-THREONINE PROTEIN KINASE"/>
    <property type="match status" value="1"/>
</dbReference>
<dbReference type="InterPro" id="IPR011009">
    <property type="entry name" value="Kinase-like_dom_sf"/>
</dbReference>